<keyword evidence="6" id="KW-1185">Reference proteome</keyword>
<dbReference type="InterPro" id="IPR025875">
    <property type="entry name" value="Leu-rich_rpt_4"/>
</dbReference>
<comment type="caution">
    <text evidence="5">The sequence shown here is derived from an EMBL/GenBank/DDBJ whole genome shotgun (WGS) entry which is preliminary data.</text>
</comment>
<evidence type="ECO:0000313" key="5">
    <source>
        <dbReference type="EMBL" id="MCI18502.1"/>
    </source>
</evidence>
<dbReference type="InterPro" id="IPR050576">
    <property type="entry name" value="Cilia_flagella_integrity"/>
</dbReference>
<evidence type="ECO:0000256" key="4">
    <source>
        <dbReference type="ARBA" id="ARBA00023242"/>
    </source>
</evidence>
<keyword evidence="3" id="KW-0677">Repeat</keyword>
<dbReference type="Proteomes" id="UP000265520">
    <property type="component" value="Unassembled WGS sequence"/>
</dbReference>
<keyword evidence="2" id="KW-0433">Leucine-rich repeat</keyword>
<accession>A0A392Q3P0</accession>
<dbReference type="Pfam" id="PF12799">
    <property type="entry name" value="LRR_4"/>
    <property type="match status" value="1"/>
</dbReference>
<organism evidence="5 6">
    <name type="scientific">Trifolium medium</name>
    <dbReference type="NCBI Taxonomy" id="97028"/>
    <lineage>
        <taxon>Eukaryota</taxon>
        <taxon>Viridiplantae</taxon>
        <taxon>Streptophyta</taxon>
        <taxon>Embryophyta</taxon>
        <taxon>Tracheophyta</taxon>
        <taxon>Spermatophyta</taxon>
        <taxon>Magnoliopsida</taxon>
        <taxon>eudicotyledons</taxon>
        <taxon>Gunneridae</taxon>
        <taxon>Pentapetalae</taxon>
        <taxon>rosids</taxon>
        <taxon>fabids</taxon>
        <taxon>Fabales</taxon>
        <taxon>Fabaceae</taxon>
        <taxon>Papilionoideae</taxon>
        <taxon>50 kb inversion clade</taxon>
        <taxon>NPAAA clade</taxon>
        <taxon>Hologalegina</taxon>
        <taxon>IRL clade</taxon>
        <taxon>Trifolieae</taxon>
        <taxon>Trifolium</taxon>
    </lineage>
</organism>
<dbReference type="PANTHER" id="PTHR45973">
    <property type="entry name" value="PROTEIN PHOSPHATASE 1 REGULATORY SUBUNIT SDS22-RELATED"/>
    <property type="match status" value="1"/>
</dbReference>
<keyword evidence="4" id="KW-0539">Nucleus</keyword>
<evidence type="ECO:0000313" key="6">
    <source>
        <dbReference type="Proteomes" id="UP000265520"/>
    </source>
</evidence>
<dbReference type="SMART" id="SM00365">
    <property type="entry name" value="LRR_SD22"/>
    <property type="match status" value="3"/>
</dbReference>
<proteinExistence type="predicted"/>
<evidence type="ECO:0000256" key="3">
    <source>
        <dbReference type="ARBA" id="ARBA00022737"/>
    </source>
</evidence>
<dbReference type="Gene3D" id="3.80.10.10">
    <property type="entry name" value="Ribonuclease Inhibitor"/>
    <property type="match status" value="1"/>
</dbReference>
<protein>
    <submittedName>
        <fullName evidence="5">Protein phosphatase 1 regulatory subunit pprA-like</fullName>
    </submittedName>
</protein>
<evidence type="ECO:0000256" key="1">
    <source>
        <dbReference type="ARBA" id="ARBA00004123"/>
    </source>
</evidence>
<comment type="subcellular location">
    <subcellularLocation>
        <location evidence="1">Nucleus</location>
    </subcellularLocation>
</comment>
<dbReference type="InterPro" id="IPR032675">
    <property type="entry name" value="LRR_dom_sf"/>
</dbReference>
<dbReference type="AlphaFoldDB" id="A0A392Q3P0"/>
<feature type="non-terminal residue" evidence="5">
    <location>
        <position position="1"/>
    </location>
</feature>
<dbReference type="GO" id="GO:0005634">
    <property type="term" value="C:nucleus"/>
    <property type="evidence" value="ECO:0007669"/>
    <property type="project" value="UniProtKB-SubCell"/>
</dbReference>
<dbReference type="EMBL" id="LXQA010110443">
    <property type="protein sequence ID" value="MCI18502.1"/>
    <property type="molecule type" value="Genomic_DNA"/>
</dbReference>
<dbReference type="FunFam" id="3.80.10.10:FF:000312">
    <property type="entry name" value="Protein phosphatases pp1 regulatory subunit, putative"/>
    <property type="match status" value="1"/>
</dbReference>
<dbReference type="InterPro" id="IPR001611">
    <property type="entry name" value="Leu-rich_rpt"/>
</dbReference>
<name>A0A392Q3P0_9FABA</name>
<evidence type="ECO:0000256" key="2">
    <source>
        <dbReference type="ARBA" id="ARBA00022614"/>
    </source>
</evidence>
<sequence length="104" mass="11460">GCVALEELYLSHNGITKMEGLSSLVNLRVLDVSSNKLTSVDDIPNLTQLEDLWLNDNQIESLEGFAEAVAGSREKLTTIYLENNPCVRILFSLLLEFSSVSTIS</sequence>
<reference evidence="5 6" key="1">
    <citation type="journal article" date="2018" name="Front. Plant Sci.">
        <title>Red Clover (Trifolium pratense) and Zigzag Clover (T. medium) - A Picture of Genomic Similarities and Differences.</title>
        <authorList>
            <person name="Dluhosova J."/>
            <person name="Istvanek J."/>
            <person name="Nedelnik J."/>
            <person name="Repkova J."/>
        </authorList>
    </citation>
    <scope>NUCLEOTIDE SEQUENCE [LARGE SCALE GENOMIC DNA]</scope>
    <source>
        <strain evidence="6">cv. 10/8</strain>
        <tissue evidence="5">Leaf</tissue>
    </source>
</reference>
<dbReference type="PROSITE" id="PS51450">
    <property type="entry name" value="LRR"/>
    <property type="match status" value="3"/>
</dbReference>
<dbReference type="SUPFAM" id="SSF52058">
    <property type="entry name" value="L domain-like"/>
    <property type="match status" value="1"/>
</dbReference>
<dbReference type="PANTHER" id="PTHR45973:SF23">
    <property type="entry name" value="PROTEIN PHOSPHATASE 1 REGULATORY SUBUNIT 7"/>
    <property type="match status" value="1"/>
</dbReference>